<evidence type="ECO:0000313" key="1">
    <source>
        <dbReference type="EMBL" id="KAJ9107483.1"/>
    </source>
</evidence>
<protein>
    <submittedName>
        <fullName evidence="1">Uncharacterized protein</fullName>
    </submittedName>
</protein>
<gene>
    <name evidence="1" type="ORF">QFC21_000936</name>
</gene>
<keyword evidence="2" id="KW-1185">Reference proteome</keyword>
<comment type="caution">
    <text evidence="1">The sequence shown here is derived from an EMBL/GenBank/DDBJ whole genome shotgun (WGS) entry which is preliminary data.</text>
</comment>
<accession>A0ACC2W702</accession>
<name>A0ACC2W702_9TREE</name>
<evidence type="ECO:0000313" key="2">
    <source>
        <dbReference type="Proteomes" id="UP001227268"/>
    </source>
</evidence>
<dbReference type="EMBL" id="JASBWT010000002">
    <property type="protein sequence ID" value="KAJ9107483.1"/>
    <property type="molecule type" value="Genomic_DNA"/>
</dbReference>
<dbReference type="Proteomes" id="UP001227268">
    <property type="component" value="Unassembled WGS sequence"/>
</dbReference>
<sequence length="465" mass="50731">MRSSRTLFRAATSTLRNSIQRHEYRHPDFEVDHLVVGGGVIGLACAAKLTTALPNKTTYLVERHDKIGQETRNSEVIHAGIYYPLNSLKSQYCVRGRELLYDRCQRLGIGHKKTGKLILATSTDQIQYLDELHASLQHPILETPTHSPMTGLGVPTYFLGPNEAAELEPDLGPNVLAAMLSTESGIVDSHALMESLEMEVHGQLPGQGTDTDAGRGSVVLGTKVVRIDPYRDESGGKLSGPQTGWVVQTLTEGSGQPDVILAKTLVLCAGLSCVHLLNPLLPPNERLTAYYAKGSYLSYKGPGVGSVQRLLYPCPQPGLAGLGTHLTIDLAGNIKFGPDVEYLFESGSPDHQAASHAENDASTRDPDWWQEHLKPSAQRKEQMYRAIQDYLPNIDPDHLTPDYAGIRPNLSPPGSPFTDFHISYNPAERPGLIALCGFNSPGLTSSLAVAQDVEEMIRQDYWGLP</sequence>
<reference evidence="1" key="1">
    <citation type="submission" date="2023-04" db="EMBL/GenBank/DDBJ databases">
        <title>Draft Genome sequencing of Naganishia species isolated from polar environments using Oxford Nanopore Technology.</title>
        <authorList>
            <person name="Leo P."/>
            <person name="Venkateswaran K."/>
        </authorList>
    </citation>
    <scope>NUCLEOTIDE SEQUENCE</scope>
    <source>
        <strain evidence="1">MNA-CCFEE 5423</strain>
    </source>
</reference>
<proteinExistence type="predicted"/>
<organism evidence="1 2">
    <name type="scientific">Naganishia friedmannii</name>
    <dbReference type="NCBI Taxonomy" id="89922"/>
    <lineage>
        <taxon>Eukaryota</taxon>
        <taxon>Fungi</taxon>
        <taxon>Dikarya</taxon>
        <taxon>Basidiomycota</taxon>
        <taxon>Agaricomycotina</taxon>
        <taxon>Tremellomycetes</taxon>
        <taxon>Filobasidiales</taxon>
        <taxon>Filobasidiaceae</taxon>
        <taxon>Naganishia</taxon>
    </lineage>
</organism>